<evidence type="ECO:0000256" key="3">
    <source>
        <dbReference type="ARBA" id="ARBA00022833"/>
    </source>
</evidence>
<evidence type="ECO:0000256" key="5">
    <source>
        <dbReference type="SAM" id="MobiDB-lite"/>
    </source>
</evidence>
<dbReference type="GO" id="GO:0000463">
    <property type="term" value="P:maturation of LSU-rRNA from tricistronic rRNA transcript (SSU-rRNA, 5.8S rRNA, LSU-rRNA)"/>
    <property type="evidence" value="ECO:0007669"/>
    <property type="project" value="TreeGrafter"/>
</dbReference>
<dbReference type="CDD" id="cd23024">
    <property type="entry name" value="zf-HIT_ZNHIT2-3"/>
    <property type="match status" value="1"/>
</dbReference>
<dbReference type="Proteomes" id="UP000016933">
    <property type="component" value="Unassembled WGS sequence"/>
</dbReference>
<evidence type="ECO:0000256" key="2">
    <source>
        <dbReference type="ARBA" id="ARBA00022771"/>
    </source>
</evidence>
<evidence type="ECO:0000313" key="8">
    <source>
        <dbReference type="EMBL" id="EME48550.1"/>
    </source>
</evidence>
<feature type="compositionally biased region" description="Basic and acidic residues" evidence="5">
    <location>
        <begin position="155"/>
        <end position="170"/>
    </location>
</feature>
<dbReference type="eggNOG" id="ENOG502SF86">
    <property type="taxonomic scope" value="Eukaryota"/>
</dbReference>
<dbReference type="GO" id="GO:0005634">
    <property type="term" value="C:nucleus"/>
    <property type="evidence" value="ECO:0007669"/>
    <property type="project" value="TreeGrafter"/>
</dbReference>
<dbReference type="GO" id="GO:0000492">
    <property type="term" value="P:box C/D snoRNP assembly"/>
    <property type="evidence" value="ECO:0007669"/>
    <property type="project" value="TreeGrafter"/>
</dbReference>
<evidence type="ECO:0000259" key="6">
    <source>
        <dbReference type="PROSITE" id="PS50157"/>
    </source>
</evidence>
<dbReference type="SUPFAM" id="SSF144232">
    <property type="entry name" value="HIT/MYND zinc finger-like"/>
    <property type="match status" value="1"/>
</dbReference>
<dbReference type="PROSITE" id="PS50157">
    <property type="entry name" value="ZINC_FINGER_C2H2_2"/>
    <property type="match status" value="1"/>
</dbReference>
<keyword evidence="3" id="KW-0862">Zinc</keyword>
<keyword evidence="1" id="KW-0479">Metal-binding</keyword>
<dbReference type="AlphaFoldDB" id="N1Q1M2"/>
<sequence length="207" mass="23673">MAPTCGVCNEQDSKYKCPICELRYCSIPCYKTHKPTHVDEKTSGNAKADGQEAQLPRDRQGTTQRAPKVDFTGFENDQDFQRLLSRFPRLKYQLQLCYGVTLEPGPDEDFTWARRDWLDDDRSSARGGFRGRGRGRGRGARGRGRGGRFVPELPQEERQRGPWRQEKGDKQALNIVHRMRSGSAEEELVEGMTEFIELCQIKFGGDR</sequence>
<feature type="region of interest" description="Disordered" evidence="5">
    <location>
        <begin position="36"/>
        <end position="67"/>
    </location>
</feature>
<evidence type="ECO:0000256" key="1">
    <source>
        <dbReference type="ARBA" id="ARBA00022723"/>
    </source>
</evidence>
<evidence type="ECO:0000256" key="4">
    <source>
        <dbReference type="PROSITE-ProRule" id="PRU00453"/>
    </source>
</evidence>
<dbReference type="OrthoDB" id="18412at2759"/>
<reference evidence="9" key="1">
    <citation type="journal article" date="2012" name="PLoS Genet.">
        <title>The genomes of the fungal plant pathogens Cladosporium fulvum and Dothistroma septosporum reveal adaptation to different hosts and lifestyles but also signatures of common ancestry.</title>
        <authorList>
            <person name="de Wit P.J.G.M."/>
            <person name="van der Burgt A."/>
            <person name="Oekmen B."/>
            <person name="Stergiopoulos I."/>
            <person name="Abd-Elsalam K.A."/>
            <person name="Aerts A.L."/>
            <person name="Bahkali A.H."/>
            <person name="Beenen H.G."/>
            <person name="Chettri P."/>
            <person name="Cox M.P."/>
            <person name="Datema E."/>
            <person name="de Vries R.P."/>
            <person name="Dhillon B."/>
            <person name="Ganley A.R."/>
            <person name="Griffiths S.A."/>
            <person name="Guo Y."/>
            <person name="Hamelin R.C."/>
            <person name="Henrissat B."/>
            <person name="Kabir M.S."/>
            <person name="Jashni M.K."/>
            <person name="Kema G."/>
            <person name="Klaubauf S."/>
            <person name="Lapidus A."/>
            <person name="Levasseur A."/>
            <person name="Lindquist E."/>
            <person name="Mehrabi R."/>
            <person name="Ohm R.A."/>
            <person name="Owen T.J."/>
            <person name="Salamov A."/>
            <person name="Schwelm A."/>
            <person name="Schijlen E."/>
            <person name="Sun H."/>
            <person name="van den Burg H.A."/>
            <person name="van Ham R.C.H.J."/>
            <person name="Zhang S."/>
            <person name="Goodwin S.B."/>
            <person name="Grigoriev I.V."/>
            <person name="Collemare J."/>
            <person name="Bradshaw R.E."/>
        </authorList>
    </citation>
    <scope>NUCLEOTIDE SEQUENCE [LARGE SCALE GENOMIC DNA]</scope>
    <source>
        <strain evidence="9">NZE10 / CBS 128990</strain>
    </source>
</reference>
<organism evidence="8 9">
    <name type="scientific">Dothistroma septosporum (strain NZE10 / CBS 128990)</name>
    <name type="common">Red band needle blight fungus</name>
    <name type="synonym">Mycosphaerella pini</name>
    <dbReference type="NCBI Taxonomy" id="675120"/>
    <lineage>
        <taxon>Eukaryota</taxon>
        <taxon>Fungi</taxon>
        <taxon>Dikarya</taxon>
        <taxon>Ascomycota</taxon>
        <taxon>Pezizomycotina</taxon>
        <taxon>Dothideomycetes</taxon>
        <taxon>Dothideomycetidae</taxon>
        <taxon>Mycosphaerellales</taxon>
        <taxon>Mycosphaerellaceae</taxon>
        <taxon>Dothistroma</taxon>
    </lineage>
</organism>
<dbReference type="HOGENOM" id="CLU_063513_2_1_1"/>
<proteinExistence type="predicted"/>
<dbReference type="InterPro" id="IPR051639">
    <property type="entry name" value="BCD1"/>
</dbReference>
<dbReference type="PANTHER" id="PTHR13483:SF11">
    <property type="entry name" value="ZINC FINGER HIT DOMAIN-CONTAINING PROTEIN 3"/>
    <property type="match status" value="1"/>
</dbReference>
<evidence type="ECO:0000259" key="7">
    <source>
        <dbReference type="PROSITE" id="PS51083"/>
    </source>
</evidence>
<feature type="compositionally biased region" description="Basic residues" evidence="5">
    <location>
        <begin position="129"/>
        <end position="146"/>
    </location>
</feature>
<dbReference type="GO" id="GO:0070761">
    <property type="term" value="C:pre-snoRNP complex"/>
    <property type="evidence" value="ECO:0007669"/>
    <property type="project" value="TreeGrafter"/>
</dbReference>
<dbReference type="Pfam" id="PF04438">
    <property type="entry name" value="zf-HIT"/>
    <property type="match status" value="1"/>
</dbReference>
<dbReference type="PROSITE" id="PS00028">
    <property type="entry name" value="ZINC_FINGER_C2H2_1"/>
    <property type="match status" value="1"/>
</dbReference>
<protein>
    <recommendedName>
        <fullName evidence="10">HIT-type domain-containing protein</fullName>
    </recommendedName>
</protein>
<dbReference type="Gene3D" id="3.30.60.190">
    <property type="match status" value="1"/>
</dbReference>
<dbReference type="EMBL" id="KB446535">
    <property type="protein sequence ID" value="EME48550.1"/>
    <property type="molecule type" value="Genomic_DNA"/>
</dbReference>
<evidence type="ECO:0000313" key="9">
    <source>
        <dbReference type="Proteomes" id="UP000016933"/>
    </source>
</evidence>
<keyword evidence="9" id="KW-1185">Reference proteome</keyword>
<dbReference type="InterPro" id="IPR007529">
    <property type="entry name" value="Znf_HIT"/>
</dbReference>
<feature type="region of interest" description="Disordered" evidence="5">
    <location>
        <begin position="125"/>
        <end position="172"/>
    </location>
</feature>
<dbReference type="OMA" id="EAWNHDI"/>
<feature type="domain" description="C2H2-type" evidence="6">
    <location>
        <begin position="15"/>
        <end position="42"/>
    </location>
</feature>
<dbReference type="PANTHER" id="PTHR13483">
    <property type="entry name" value="BOX C_D SNORNA PROTEIN 1-RELATED"/>
    <property type="match status" value="1"/>
</dbReference>
<reference evidence="8 9" key="2">
    <citation type="journal article" date="2012" name="PLoS Pathog.">
        <title>Diverse lifestyles and strategies of plant pathogenesis encoded in the genomes of eighteen Dothideomycetes fungi.</title>
        <authorList>
            <person name="Ohm R.A."/>
            <person name="Feau N."/>
            <person name="Henrissat B."/>
            <person name="Schoch C.L."/>
            <person name="Horwitz B.A."/>
            <person name="Barry K.W."/>
            <person name="Condon B.J."/>
            <person name="Copeland A.C."/>
            <person name="Dhillon B."/>
            <person name="Glaser F."/>
            <person name="Hesse C.N."/>
            <person name="Kosti I."/>
            <person name="LaButti K."/>
            <person name="Lindquist E.A."/>
            <person name="Lucas S."/>
            <person name="Salamov A.A."/>
            <person name="Bradshaw R.E."/>
            <person name="Ciuffetti L."/>
            <person name="Hamelin R.C."/>
            <person name="Kema G.H.J."/>
            <person name="Lawrence C."/>
            <person name="Scott J.A."/>
            <person name="Spatafora J.W."/>
            <person name="Turgeon B.G."/>
            <person name="de Wit P.J.G.M."/>
            <person name="Zhong S."/>
            <person name="Goodwin S.B."/>
            <person name="Grigoriev I.V."/>
        </authorList>
    </citation>
    <scope>NUCLEOTIDE SEQUENCE [LARGE SCALE GENOMIC DNA]</scope>
    <source>
        <strain evidence="9">NZE10 / CBS 128990</strain>
    </source>
</reference>
<evidence type="ECO:0008006" key="10">
    <source>
        <dbReference type="Google" id="ProtNLM"/>
    </source>
</evidence>
<name>N1Q1M2_DOTSN</name>
<dbReference type="InterPro" id="IPR013087">
    <property type="entry name" value="Znf_C2H2_type"/>
</dbReference>
<dbReference type="GO" id="GO:0008270">
    <property type="term" value="F:zinc ion binding"/>
    <property type="evidence" value="ECO:0007669"/>
    <property type="project" value="UniProtKB-UniRule"/>
</dbReference>
<gene>
    <name evidence="8" type="ORF">DOTSEDRAFT_118716</name>
</gene>
<accession>N1Q1M2</accession>
<dbReference type="PROSITE" id="PS51083">
    <property type="entry name" value="ZF_HIT"/>
    <property type="match status" value="1"/>
</dbReference>
<dbReference type="STRING" id="675120.N1Q1M2"/>
<dbReference type="GO" id="GO:0048254">
    <property type="term" value="P:snoRNA localization"/>
    <property type="evidence" value="ECO:0007669"/>
    <property type="project" value="TreeGrafter"/>
</dbReference>
<keyword evidence="2 4" id="KW-0863">Zinc-finger</keyword>
<feature type="domain" description="HIT-type" evidence="7">
    <location>
        <begin position="5"/>
        <end position="38"/>
    </location>
</feature>